<feature type="chain" id="PRO_5001516438" evidence="1">
    <location>
        <begin position="24"/>
        <end position="79"/>
    </location>
</feature>
<evidence type="ECO:0000313" key="2">
    <source>
        <dbReference type="EMBL" id="JAC18779.1"/>
    </source>
</evidence>
<keyword evidence="1" id="KW-0732">Signal</keyword>
<sequence length="79" mass="9219">MFCCHYTGHLMDTLLLCCLVTSAMEPRHYIIQKNSCVLLAGFLDKSCLIHFILHIFTHLQPWSKNSHLYIIVYVEYCLA</sequence>
<evidence type="ECO:0000256" key="1">
    <source>
        <dbReference type="SAM" id="SignalP"/>
    </source>
</evidence>
<dbReference type="AlphaFoldDB" id="A0A023FDG0"/>
<protein>
    <submittedName>
        <fullName evidence="2">Putative secreted protein</fullName>
    </submittedName>
</protein>
<reference evidence="2" key="1">
    <citation type="submission" date="2014-03" db="EMBL/GenBank/DDBJ databases">
        <title>The sialotranscriptome of Amblyomma triste, Amblyomma parvum and Amblyomma cajennense ticks, uncovered by 454-based RNA-seq.</title>
        <authorList>
            <person name="Garcia G.R."/>
            <person name="Gardinassi L.G."/>
            <person name="Ribeiro J.M."/>
            <person name="Anatriello E."/>
            <person name="Ferreira B.R."/>
            <person name="Moreira H.N."/>
            <person name="Mafra C."/>
            <person name="Olegario M.M."/>
            <person name="Szabo P.J."/>
            <person name="Miranda-Santos I.K."/>
            <person name="Maruyama S.R."/>
        </authorList>
    </citation>
    <scope>NUCLEOTIDE SEQUENCE</scope>
    <source>
        <strain evidence="2">Uberlandia</strain>
        <tissue evidence="2">Salivary glands</tissue>
    </source>
</reference>
<accession>A0A023FDG0</accession>
<organism evidence="2">
    <name type="scientific">Amblyomma cajennense</name>
    <name type="common">Cayenne tick</name>
    <name type="synonym">Acarus cajennensis</name>
    <dbReference type="NCBI Taxonomy" id="34607"/>
    <lineage>
        <taxon>Eukaryota</taxon>
        <taxon>Metazoa</taxon>
        <taxon>Ecdysozoa</taxon>
        <taxon>Arthropoda</taxon>
        <taxon>Chelicerata</taxon>
        <taxon>Arachnida</taxon>
        <taxon>Acari</taxon>
        <taxon>Parasitiformes</taxon>
        <taxon>Ixodida</taxon>
        <taxon>Ixodoidea</taxon>
        <taxon>Ixodidae</taxon>
        <taxon>Amblyomminae</taxon>
        <taxon>Amblyomma</taxon>
    </lineage>
</organism>
<name>A0A023FDG0_AMBCJ</name>
<feature type="signal peptide" evidence="1">
    <location>
        <begin position="1"/>
        <end position="23"/>
    </location>
</feature>
<dbReference type="EMBL" id="GBBK01005703">
    <property type="protein sequence ID" value="JAC18779.1"/>
    <property type="molecule type" value="mRNA"/>
</dbReference>
<proteinExistence type="evidence at transcript level"/>